<proteinExistence type="predicted"/>
<protein>
    <submittedName>
        <fullName evidence="1">Uncharacterized protein</fullName>
    </submittedName>
</protein>
<evidence type="ECO:0000313" key="2">
    <source>
        <dbReference type="Proteomes" id="UP000507470"/>
    </source>
</evidence>
<name>A0A6J8BEP5_MYTCO</name>
<keyword evidence="2" id="KW-1185">Reference proteome</keyword>
<sequence length="203" mass="23324">MDLFLFSADHYVVDIYLIFITSEHSSYEDEEFISVHRISSESSERTCLCSEYPANLYLAGRRTTYTGDLTTQFSLPRNTFDGLKRVSEPPKDEEVNERINESIDLINATSDNKCTRWTYNNIAPRNHEVQSVGVCPTNIDLLNRKVTVLVLVREVDWPLTLLRLSSLSRFSTPFTVPLMPFIILDAHKKVTRLEFAGKGHNIY</sequence>
<dbReference type="AlphaFoldDB" id="A0A6J8BEP5"/>
<dbReference type="Proteomes" id="UP000507470">
    <property type="component" value="Unassembled WGS sequence"/>
</dbReference>
<reference evidence="1 2" key="1">
    <citation type="submission" date="2020-06" db="EMBL/GenBank/DDBJ databases">
        <authorList>
            <person name="Li R."/>
            <person name="Bekaert M."/>
        </authorList>
    </citation>
    <scope>NUCLEOTIDE SEQUENCE [LARGE SCALE GENOMIC DNA]</scope>
    <source>
        <strain evidence="2">wild</strain>
    </source>
</reference>
<dbReference type="EMBL" id="CACVKT020003176">
    <property type="protein sequence ID" value="CAC5382113.1"/>
    <property type="molecule type" value="Genomic_DNA"/>
</dbReference>
<gene>
    <name evidence="1" type="ORF">MCOR_17973</name>
</gene>
<accession>A0A6J8BEP5</accession>
<evidence type="ECO:0000313" key="1">
    <source>
        <dbReference type="EMBL" id="CAC5382113.1"/>
    </source>
</evidence>
<organism evidence="1 2">
    <name type="scientific">Mytilus coruscus</name>
    <name type="common">Sea mussel</name>
    <dbReference type="NCBI Taxonomy" id="42192"/>
    <lineage>
        <taxon>Eukaryota</taxon>
        <taxon>Metazoa</taxon>
        <taxon>Spiralia</taxon>
        <taxon>Lophotrochozoa</taxon>
        <taxon>Mollusca</taxon>
        <taxon>Bivalvia</taxon>
        <taxon>Autobranchia</taxon>
        <taxon>Pteriomorphia</taxon>
        <taxon>Mytilida</taxon>
        <taxon>Mytiloidea</taxon>
        <taxon>Mytilidae</taxon>
        <taxon>Mytilinae</taxon>
        <taxon>Mytilus</taxon>
    </lineage>
</organism>